<dbReference type="AlphaFoldDB" id="A0A2T9IYP6"/>
<accession>A0A2T9IYP6</accession>
<dbReference type="Proteomes" id="UP000244913">
    <property type="component" value="Unassembled WGS sequence"/>
</dbReference>
<comment type="caution">
    <text evidence="1">The sequence shown here is derived from an EMBL/GenBank/DDBJ whole genome shotgun (WGS) entry which is preliminary data.</text>
</comment>
<sequence>MSATQSDHLERQLIQAHIASGQPRYSIVLKLAGGAFIRHWASERDEAMTRHVLALGEAGMISVVTFDHLTLQTLAADFPPDGKTAEQWRIECDEAIDQMFERWLAAETLH</sequence>
<keyword evidence="2" id="KW-1185">Reference proteome</keyword>
<reference evidence="1 2" key="1">
    <citation type="submission" date="2018-04" db="EMBL/GenBank/DDBJ databases">
        <title>The genome sequence of Caulobacter sp. 736.</title>
        <authorList>
            <person name="Gao J."/>
            <person name="Sun J."/>
        </authorList>
    </citation>
    <scope>NUCLEOTIDE SEQUENCE [LARGE SCALE GENOMIC DNA]</scope>
    <source>
        <strain evidence="1 2">736</strain>
    </source>
</reference>
<dbReference type="RefSeq" id="WP_116569730.1">
    <property type="nucleotide sequence ID" value="NZ_QDKP01000063.1"/>
</dbReference>
<protein>
    <submittedName>
        <fullName evidence="1">Uncharacterized protein</fullName>
    </submittedName>
</protein>
<organism evidence="1 2">
    <name type="scientific">Caulobacter radicis</name>
    <dbReference type="NCBI Taxonomy" id="2172650"/>
    <lineage>
        <taxon>Bacteria</taxon>
        <taxon>Pseudomonadati</taxon>
        <taxon>Pseudomonadota</taxon>
        <taxon>Alphaproteobacteria</taxon>
        <taxon>Caulobacterales</taxon>
        <taxon>Caulobacteraceae</taxon>
        <taxon>Caulobacter</taxon>
    </lineage>
</organism>
<evidence type="ECO:0000313" key="2">
    <source>
        <dbReference type="Proteomes" id="UP000244913"/>
    </source>
</evidence>
<dbReference type="EMBL" id="QDKP01000063">
    <property type="protein sequence ID" value="PVM72310.1"/>
    <property type="molecule type" value="Genomic_DNA"/>
</dbReference>
<gene>
    <name evidence="1" type="ORF">DDF65_22260</name>
</gene>
<proteinExistence type="predicted"/>
<name>A0A2T9IYP6_9CAUL</name>
<evidence type="ECO:0000313" key="1">
    <source>
        <dbReference type="EMBL" id="PVM72310.1"/>
    </source>
</evidence>